<gene>
    <name evidence="2" type="ORF">HWQ62_00295</name>
</gene>
<feature type="transmembrane region" description="Helical" evidence="1">
    <location>
        <begin position="20"/>
        <end position="43"/>
    </location>
</feature>
<sequence>MRKYIDEKVVVAVFMLGLLYNLFVFQNYLFIFVIVLILATLFYTNPKVLNKRANEKKQVNKIIETFDLREVLTNMYDIHKIPKQFKYIFVKTEILKNLIDLQFVYKFNKEVYTKIFIILEKFLKMFYNGITDRYDKKQIFESMKLLHEDMKRYSEELKLNVPIVSKNIRRFGKKNLHHVIEENMKAIIHFMTNKIVIMKALVEEKIK</sequence>
<protein>
    <submittedName>
        <fullName evidence="2">Uncharacterized protein</fullName>
    </submittedName>
</protein>
<organism evidence="2">
    <name type="scientific">Pyramimonas orientalis virus</name>
    <name type="common">PoV01</name>
    <dbReference type="NCBI Taxonomy" id="455367"/>
    <lineage>
        <taxon>Viruses</taxon>
        <taxon>Varidnaviria</taxon>
        <taxon>Bamfordvirae</taxon>
        <taxon>Nucleocytoviricota</taxon>
        <taxon>Megaviricetes</taxon>
        <taxon>Imitervirales</taxon>
        <taxon>Allomimiviridae</taxon>
        <taxon>Heliosvirus</taxon>
        <taxon>Heliosvirus raunefjordenense</taxon>
    </lineage>
</organism>
<keyword evidence="1" id="KW-1133">Transmembrane helix</keyword>
<organismHost>
    <name type="scientific">Pyramimonas plurioculata</name>
    <dbReference type="NCBI Taxonomy" id="36893"/>
</organismHost>
<reference evidence="2" key="1">
    <citation type="submission" date="2020-06" db="EMBL/GenBank/DDBJ databases">
        <title>Lateral gene transfer of anion-conducting channel rhodopsins between green algae and giant viruses.</title>
        <authorList>
            <person name="Rozenberg A."/>
            <person name="Oppermann J."/>
            <person name="Wietek J."/>
            <person name="Fernandez Lahore R.G."/>
            <person name="Sandaa R.-A."/>
            <person name="Bratbak G."/>
            <person name="Hegemann P."/>
            <person name="Beja O."/>
        </authorList>
    </citation>
    <scope>NUCLEOTIDE SEQUENCE</scope>
    <source>
        <strain evidence="2">01B</strain>
    </source>
</reference>
<keyword evidence="1" id="KW-0472">Membrane</keyword>
<evidence type="ECO:0000313" key="2">
    <source>
        <dbReference type="EMBL" id="QOI90431.1"/>
    </source>
</evidence>
<accession>A0A7M3UNY4</accession>
<name>A0A7M3UNY4_POV01</name>
<dbReference type="EMBL" id="MT663537">
    <property type="protein sequence ID" value="QOI90431.1"/>
    <property type="molecule type" value="Genomic_DNA"/>
</dbReference>
<evidence type="ECO:0000256" key="1">
    <source>
        <dbReference type="SAM" id="Phobius"/>
    </source>
</evidence>
<keyword evidence="1" id="KW-0812">Transmembrane</keyword>
<proteinExistence type="predicted"/>